<accession>A0A7W5H940</accession>
<feature type="region of interest" description="Disordered" evidence="1">
    <location>
        <begin position="30"/>
        <end position="50"/>
    </location>
</feature>
<gene>
    <name evidence="2" type="ORF">FHS27_005974</name>
</gene>
<evidence type="ECO:0000313" key="3">
    <source>
        <dbReference type="Proteomes" id="UP000536179"/>
    </source>
</evidence>
<comment type="caution">
    <text evidence="2">The sequence shown here is derived from an EMBL/GenBank/DDBJ whole genome shotgun (WGS) entry which is preliminary data.</text>
</comment>
<evidence type="ECO:0000313" key="2">
    <source>
        <dbReference type="EMBL" id="MBB3210128.1"/>
    </source>
</evidence>
<proteinExistence type="predicted"/>
<feature type="compositionally biased region" description="Basic residues" evidence="1">
    <location>
        <begin position="276"/>
        <end position="285"/>
    </location>
</feature>
<dbReference type="EMBL" id="JACHXU010000032">
    <property type="protein sequence ID" value="MBB3210128.1"/>
    <property type="molecule type" value="Genomic_DNA"/>
</dbReference>
<feature type="compositionally biased region" description="Polar residues" evidence="1">
    <location>
        <begin position="139"/>
        <end position="159"/>
    </location>
</feature>
<sequence length="285" mass="30227">MRNLTIGALIIIGGTVAALPFRRASVATGPENNESVLATGPSSDLTTTGDSVPFEQLWVASESNYGVPSRSAAGSPTSLASQVRSADAPQGIPSNAVARPRRDLRVPLSYDDLAVPLNTPHFTDGRFDALATHQDRARQNASPLAQSPTDSIANRTPRSNGIPRGYESMKVAADPSDSVDRRRAPWEMDSDLPQSILADSAGPGTVATTPPPRTAAAFAAAPPSTSMFGPAPTHRDSQNQQMNTNQVNQEQTVQGQLASESKPRASAAHQPVPSTRTRHWIRQPE</sequence>
<feature type="compositionally biased region" description="Low complexity" evidence="1">
    <location>
        <begin position="201"/>
        <end position="225"/>
    </location>
</feature>
<feature type="compositionally biased region" description="Low complexity" evidence="1">
    <location>
        <begin position="238"/>
        <end position="256"/>
    </location>
</feature>
<name>A0A7W5H940_9BACT</name>
<reference evidence="2 3" key="1">
    <citation type="submission" date="2020-08" db="EMBL/GenBank/DDBJ databases">
        <title>Genomic Encyclopedia of Type Strains, Phase III (KMG-III): the genomes of soil and plant-associated and newly described type strains.</title>
        <authorList>
            <person name="Whitman W."/>
        </authorList>
    </citation>
    <scope>NUCLEOTIDE SEQUENCE [LARGE SCALE GENOMIC DNA]</scope>
    <source>
        <strain evidence="2 3">CECT 8075</strain>
    </source>
</reference>
<protein>
    <submittedName>
        <fullName evidence="2">Uncharacterized protein</fullName>
    </submittedName>
</protein>
<feature type="region of interest" description="Disordered" evidence="1">
    <location>
        <begin position="135"/>
        <end position="285"/>
    </location>
</feature>
<dbReference type="AlphaFoldDB" id="A0A7W5H940"/>
<dbReference type="Proteomes" id="UP000536179">
    <property type="component" value="Unassembled WGS sequence"/>
</dbReference>
<organism evidence="2 3">
    <name type="scientific">Aporhodopirellula rubra</name>
    <dbReference type="NCBI Taxonomy" id="980271"/>
    <lineage>
        <taxon>Bacteria</taxon>
        <taxon>Pseudomonadati</taxon>
        <taxon>Planctomycetota</taxon>
        <taxon>Planctomycetia</taxon>
        <taxon>Pirellulales</taxon>
        <taxon>Pirellulaceae</taxon>
        <taxon>Aporhodopirellula</taxon>
    </lineage>
</organism>
<dbReference type="RefSeq" id="WP_184309241.1">
    <property type="nucleotide sequence ID" value="NZ_JACHXU010000032.1"/>
</dbReference>
<keyword evidence="3" id="KW-1185">Reference proteome</keyword>
<evidence type="ECO:0000256" key="1">
    <source>
        <dbReference type="SAM" id="MobiDB-lite"/>
    </source>
</evidence>